<gene>
    <name evidence="1" type="ORF">GQ607_013159</name>
</gene>
<comment type="caution">
    <text evidence="1">The sequence shown here is derived from an EMBL/GenBank/DDBJ whole genome shotgun (WGS) entry which is preliminary data.</text>
</comment>
<dbReference type="EMBL" id="WOWK01000093">
    <property type="protein sequence ID" value="KAF0319679.1"/>
    <property type="molecule type" value="Genomic_DNA"/>
</dbReference>
<keyword evidence="2" id="KW-1185">Reference proteome</keyword>
<sequence>MPPPIKYPADVPPPLRKAAADMTLQIHNNCDAPPPTGQILVPDTATA</sequence>
<proteinExistence type="predicted"/>
<protein>
    <submittedName>
        <fullName evidence="1">Uncharacterized protein</fullName>
    </submittedName>
</protein>
<accession>A0A8H3W459</accession>
<dbReference type="Proteomes" id="UP000434172">
    <property type="component" value="Unassembled WGS sequence"/>
</dbReference>
<name>A0A8H3W459_9PEZI</name>
<dbReference type="AlphaFoldDB" id="A0A8H3W459"/>
<organism evidence="1 2">
    <name type="scientific">Colletotrichum asianum</name>
    <dbReference type="NCBI Taxonomy" id="702518"/>
    <lineage>
        <taxon>Eukaryota</taxon>
        <taxon>Fungi</taxon>
        <taxon>Dikarya</taxon>
        <taxon>Ascomycota</taxon>
        <taxon>Pezizomycotina</taxon>
        <taxon>Sordariomycetes</taxon>
        <taxon>Hypocreomycetidae</taxon>
        <taxon>Glomerellales</taxon>
        <taxon>Glomerellaceae</taxon>
        <taxon>Colletotrichum</taxon>
        <taxon>Colletotrichum gloeosporioides species complex</taxon>
    </lineage>
</organism>
<evidence type="ECO:0000313" key="1">
    <source>
        <dbReference type="EMBL" id="KAF0319679.1"/>
    </source>
</evidence>
<reference evidence="1 2" key="1">
    <citation type="submission" date="2019-12" db="EMBL/GenBank/DDBJ databases">
        <title>A genome sequence resource for the geographically widespread anthracnose pathogen Colletotrichum asianum.</title>
        <authorList>
            <person name="Meng Y."/>
        </authorList>
    </citation>
    <scope>NUCLEOTIDE SEQUENCE [LARGE SCALE GENOMIC DNA]</scope>
    <source>
        <strain evidence="1 2">ICMP 18580</strain>
    </source>
</reference>
<evidence type="ECO:0000313" key="2">
    <source>
        <dbReference type="Proteomes" id="UP000434172"/>
    </source>
</evidence>